<dbReference type="PROSITE" id="PS51677">
    <property type="entry name" value="NODB"/>
    <property type="match status" value="1"/>
</dbReference>
<dbReference type="InterPro" id="IPR011330">
    <property type="entry name" value="Glyco_hydro/deAcase_b/a-brl"/>
</dbReference>
<dbReference type="GO" id="GO:0046872">
    <property type="term" value="F:metal ion binding"/>
    <property type="evidence" value="ECO:0007669"/>
    <property type="project" value="UniProtKB-KW"/>
</dbReference>
<feature type="domain" description="NodB homology" evidence="4">
    <location>
        <begin position="122"/>
        <end position="318"/>
    </location>
</feature>
<dbReference type="KEGG" id="cdc:CD196_1394"/>
<dbReference type="Gene3D" id="3.20.20.370">
    <property type="entry name" value="Glycoside hydrolase/deacetylase"/>
    <property type="match status" value="1"/>
</dbReference>
<feature type="transmembrane region" description="Helical" evidence="3">
    <location>
        <begin position="38"/>
        <end position="56"/>
    </location>
</feature>
<reference evidence="5 6" key="1">
    <citation type="journal article" date="2009" name="Genome Biol.">
        <title>Comparative genome and phenotypic analysis of Clostridium difficile 027 strains provides insight into the evolution of a hypervirulent bacterium.</title>
        <authorList>
            <person name="Stabler R.A."/>
            <person name="He M."/>
            <person name="Dawson L."/>
            <person name="Martin M."/>
            <person name="Valiente E."/>
            <person name="Corton C."/>
            <person name="Lawley T.D."/>
            <person name="Sebaihia M."/>
            <person name="Quail M.A."/>
            <person name="Rose G."/>
            <person name="Gerding D.N."/>
            <person name="Gibert M."/>
            <person name="Popoff M.R."/>
            <person name="Parkhill J."/>
            <person name="Dougan G."/>
            <person name="Wren B.W."/>
        </authorList>
    </citation>
    <scope>NUCLEOTIDE SEQUENCE [LARGE SCALE GENOMIC DNA]</scope>
    <source>
        <strain evidence="5 6">CD196</strain>
    </source>
</reference>
<dbReference type="InterPro" id="IPR002509">
    <property type="entry name" value="NODB_dom"/>
</dbReference>
<protein>
    <submittedName>
        <fullName evidence="5">Polysaccharide deacetylase</fullName>
    </submittedName>
</protein>
<dbReference type="Proteomes" id="UP000002068">
    <property type="component" value="Chromosome"/>
</dbReference>
<sequence length="321" mass="37261">MSVYFFYFLRYNYNIFLIQFDKRGNAVIMVKKRKKKTVTLTILVVIVIGIFSMAWADMSRKKEMKETQERLKAERLEKERIEKEKNEPIIGAKKEAVKEYGYDAKIVWDKLNKYDYSNNGEKIVFLTFDDGPSTTNTPQVLDILKRHGVRGTFFIKGDSLERKGANEILKRTFDEGNAIAHHSYTHDYKKLYPGRSLNLDTFVNELNKTDEAMKKVLGKNFSSNVVRCPGGYMSWKNMEPLGNYLKEKNMASIDWNALNADAEGKKKNAQELFEHAKKSSEGKEMVVLLMHDTYGKQETVNALDQIITYFKDNGYQFKILI</sequence>
<keyword evidence="3" id="KW-0812">Transmembrane</keyword>
<dbReference type="GO" id="GO:0016810">
    <property type="term" value="F:hydrolase activity, acting on carbon-nitrogen (but not peptide) bonds"/>
    <property type="evidence" value="ECO:0007669"/>
    <property type="project" value="InterPro"/>
</dbReference>
<evidence type="ECO:0000313" key="5">
    <source>
        <dbReference type="EMBL" id="CBA62680.1"/>
    </source>
</evidence>
<keyword evidence="1" id="KW-0479">Metal-binding</keyword>
<evidence type="ECO:0000256" key="2">
    <source>
        <dbReference type="ARBA" id="ARBA00022801"/>
    </source>
</evidence>
<gene>
    <name evidence="5" type="ordered locus">CD196_1394</name>
</gene>
<dbReference type="GO" id="GO:0005975">
    <property type="term" value="P:carbohydrate metabolic process"/>
    <property type="evidence" value="ECO:0007669"/>
    <property type="project" value="InterPro"/>
</dbReference>
<dbReference type="HOGENOM" id="CLU_021264_6_2_9"/>
<dbReference type="SUPFAM" id="SSF88713">
    <property type="entry name" value="Glycoside hydrolase/deacetylase"/>
    <property type="match status" value="1"/>
</dbReference>
<proteinExistence type="predicted"/>
<evidence type="ECO:0000256" key="1">
    <source>
        <dbReference type="ARBA" id="ARBA00022723"/>
    </source>
</evidence>
<accession>A0A0H3NB58</accession>
<dbReference type="AlphaFoldDB" id="A0A0H3NB58"/>
<evidence type="ECO:0000256" key="3">
    <source>
        <dbReference type="SAM" id="Phobius"/>
    </source>
</evidence>
<dbReference type="GO" id="GO:0016020">
    <property type="term" value="C:membrane"/>
    <property type="evidence" value="ECO:0007669"/>
    <property type="project" value="TreeGrafter"/>
</dbReference>
<dbReference type="EMBL" id="FN538970">
    <property type="protein sequence ID" value="CBA62680.1"/>
    <property type="molecule type" value="Genomic_DNA"/>
</dbReference>
<evidence type="ECO:0000313" key="6">
    <source>
        <dbReference type="Proteomes" id="UP000002068"/>
    </source>
</evidence>
<keyword evidence="3" id="KW-1133">Transmembrane helix</keyword>
<dbReference type="InterPro" id="IPR050248">
    <property type="entry name" value="Polysacc_deacetylase_ArnD"/>
</dbReference>
<organism evidence="5 6">
    <name type="scientific">Clostridioides difficile (strain CD196)</name>
    <name type="common">Peptoclostridium difficile</name>
    <dbReference type="NCBI Taxonomy" id="645462"/>
    <lineage>
        <taxon>Bacteria</taxon>
        <taxon>Bacillati</taxon>
        <taxon>Bacillota</taxon>
        <taxon>Clostridia</taxon>
        <taxon>Peptostreptococcales</taxon>
        <taxon>Peptostreptococcaceae</taxon>
        <taxon>Clostridioides</taxon>
    </lineage>
</organism>
<keyword evidence="3" id="KW-0472">Membrane</keyword>
<dbReference type="CDD" id="cd10944">
    <property type="entry name" value="CE4_SmPgdA_like"/>
    <property type="match status" value="1"/>
</dbReference>
<dbReference type="PANTHER" id="PTHR10587:SF133">
    <property type="entry name" value="CHITIN DEACETYLASE 1-RELATED"/>
    <property type="match status" value="1"/>
</dbReference>
<dbReference type="PANTHER" id="PTHR10587">
    <property type="entry name" value="GLYCOSYL TRANSFERASE-RELATED"/>
    <property type="match status" value="1"/>
</dbReference>
<dbReference type="Pfam" id="PF01522">
    <property type="entry name" value="Polysacc_deac_1"/>
    <property type="match status" value="1"/>
</dbReference>
<evidence type="ECO:0000259" key="4">
    <source>
        <dbReference type="PROSITE" id="PS51677"/>
    </source>
</evidence>
<name>A0A0H3NB58_CLODC</name>
<keyword evidence="2" id="KW-0378">Hydrolase</keyword>